<accession>A0A951PJG7</accession>
<evidence type="ECO:0000313" key="2">
    <source>
        <dbReference type="Proteomes" id="UP000753908"/>
    </source>
</evidence>
<organism evidence="1 2">
    <name type="scientific">Symplocastrum torsivum CPER-KK1</name>
    <dbReference type="NCBI Taxonomy" id="450513"/>
    <lineage>
        <taxon>Bacteria</taxon>
        <taxon>Bacillati</taxon>
        <taxon>Cyanobacteriota</taxon>
        <taxon>Cyanophyceae</taxon>
        <taxon>Oscillatoriophycideae</taxon>
        <taxon>Oscillatoriales</taxon>
        <taxon>Microcoleaceae</taxon>
        <taxon>Symplocastrum</taxon>
    </lineage>
</organism>
<reference evidence="1" key="2">
    <citation type="journal article" date="2022" name="Microbiol. Resour. Announc.">
        <title>Metagenome Sequencing to Explore Phylogenomics of Terrestrial Cyanobacteria.</title>
        <authorList>
            <person name="Ward R.D."/>
            <person name="Stajich J.E."/>
            <person name="Johansen J.R."/>
            <person name="Huntemann M."/>
            <person name="Clum A."/>
            <person name="Foster B."/>
            <person name="Foster B."/>
            <person name="Roux S."/>
            <person name="Palaniappan K."/>
            <person name="Varghese N."/>
            <person name="Mukherjee S."/>
            <person name="Reddy T.B.K."/>
            <person name="Daum C."/>
            <person name="Copeland A."/>
            <person name="Chen I.A."/>
            <person name="Ivanova N.N."/>
            <person name="Kyrpides N.C."/>
            <person name="Shapiro N."/>
            <person name="Eloe-Fadrosh E.A."/>
            <person name="Pietrasiak N."/>
        </authorList>
    </citation>
    <scope>NUCLEOTIDE SEQUENCE</scope>
    <source>
        <strain evidence="1">CPER-KK1</strain>
    </source>
</reference>
<proteinExistence type="predicted"/>
<reference evidence="1" key="1">
    <citation type="submission" date="2021-05" db="EMBL/GenBank/DDBJ databases">
        <authorList>
            <person name="Pietrasiak N."/>
            <person name="Ward R."/>
            <person name="Stajich J.E."/>
            <person name="Kurbessoian T."/>
        </authorList>
    </citation>
    <scope>NUCLEOTIDE SEQUENCE</scope>
    <source>
        <strain evidence="1">CPER-KK1</strain>
    </source>
</reference>
<dbReference type="EMBL" id="JAHHIF010000007">
    <property type="protein sequence ID" value="MBW4544249.1"/>
    <property type="molecule type" value="Genomic_DNA"/>
</dbReference>
<comment type="caution">
    <text evidence="1">The sequence shown here is derived from an EMBL/GenBank/DDBJ whole genome shotgun (WGS) entry which is preliminary data.</text>
</comment>
<name>A0A951PJG7_9CYAN</name>
<gene>
    <name evidence="1" type="ORF">KME25_07390</name>
</gene>
<dbReference type="Proteomes" id="UP000753908">
    <property type="component" value="Unassembled WGS sequence"/>
</dbReference>
<protein>
    <submittedName>
        <fullName evidence="1">Uncharacterized protein</fullName>
    </submittedName>
</protein>
<dbReference type="AlphaFoldDB" id="A0A951PJG7"/>
<evidence type="ECO:0000313" key="1">
    <source>
        <dbReference type="EMBL" id="MBW4544249.1"/>
    </source>
</evidence>
<sequence>MQSLQNQIIENQAISKKTKDLIDKLLLGKFSFAEVAKIVGVSEQWLQAYVNPK</sequence>